<evidence type="ECO:0000313" key="3">
    <source>
        <dbReference type="EMBL" id="CAG5071522.1"/>
    </source>
</evidence>
<dbReference type="InterPro" id="IPR032687">
    <property type="entry name" value="AraC-type_N"/>
</dbReference>
<dbReference type="Proteomes" id="UP000679725">
    <property type="component" value="Unassembled WGS sequence"/>
</dbReference>
<evidence type="ECO:0000256" key="1">
    <source>
        <dbReference type="ARBA" id="ARBA00023125"/>
    </source>
</evidence>
<reference evidence="3 4" key="1">
    <citation type="submission" date="2021-04" db="EMBL/GenBank/DDBJ databases">
        <authorList>
            <person name="Rodrigo-Torres L."/>
            <person name="Arahal R. D."/>
            <person name="Lucena T."/>
        </authorList>
    </citation>
    <scope>NUCLEOTIDE SEQUENCE [LARGE SCALE GENOMIC DNA]</scope>
    <source>
        <strain evidence="3 4">CECT 9623</strain>
    </source>
</reference>
<dbReference type="EMBL" id="CAJRAU010000005">
    <property type="protein sequence ID" value="CAG5071522.1"/>
    <property type="molecule type" value="Genomic_DNA"/>
</dbReference>
<dbReference type="Gene3D" id="1.10.10.60">
    <property type="entry name" value="Homeodomain-like"/>
    <property type="match status" value="1"/>
</dbReference>
<protein>
    <recommendedName>
        <fullName evidence="2">HTH araC/xylS-type domain-containing protein</fullName>
    </recommendedName>
</protein>
<evidence type="ECO:0000313" key="4">
    <source>
        <dbReference type="Proteomes" id="UP000679725"/>
    </source>
</evidence>
<dbReference type="PANTHER" id="PTHR47894:SF1">
    <property type="entry name" value="HTH-TYPE TRANSCRIPTIONAL REGULATOR VQSM"/>
    <property type="match status" value="1"/>
</dbReference>
<organism evidence="3 4">
    <name type="scientific">Dyadobacter linearis</name>
    <dbReference type="NCBI Taxonomy" id="2823330"/>
    <lineage>
        <taxon>Bacteria</taxon>
        <taxon>Pseudomonadati</taxon>
        <taxon>Bacteroidota</taxon>
        <taxon>Cytophagia</taxon>
        <taxon>Cytophagales</taxon>
        <taxon>Spirosomataceae</taxon>
        <taxon>Dyadobacter</taxon>
    </lineage>
</organism>
<keyword evidence="1" id="KW-0238">DNA-binding</keyword>
<name>A0ABM8UTB7_9BACT</name>
<dbReference type="RefSeq" id="WP_215234845.1">
    <property type="nucleotide sequence ID" value="NZ_CAJRAU010000005.1"/>
</dbReference>
<accession>A0ABM8UTB7</accession>
<dbReference type="PROSITE" id="PS01124">
    <property type="entry name" value="HTH_ARAC_FAMILY_2"/>
    <property type="match status" value="1"/>
</dbReference>
<proteinExistence type="predicted"/>
<evidence type="ECO:0000259" key="2">
    <source>
        <dbReference type="PROSITE" id="PS01124"/>
    </source>
</evidence>
<feature type="domain" description="HTH araC/xylS-type" evidence="2">
    <location>
        <begin position="235"/>
        <end position="293"/>
    </location>
</feature>
<gene>
    <name evidence="3" type="ORF">DYBT9623_03522</name>
</gene>
<sequence length="293" mass="33051">MENQHKKLMFSLVAYAAQRDIPAALLLRSSNVTFEEMHDLSAPLSTKQTSDIWLNAIHLTKDNLLGLHFGESLQLAALGVVGEIIKTSETVGDALIAAARLTHLISETIRLEVIKMDQHFSVLFIPTDKNWQQDTVTVQMLDLLLVLVIHELDGLMLKKLSPIWASYAGTIAKPAEYERVLRCRPESNAGSTELRFDHSFWNERIITSNYQHQKLLLEQAGLTVSIDSSKSRLADRISNYLTCNSYLGMIVLEDIASNFAISPRTLQRRLRQEGTSFQQLTDEVRKTQALAYI</sequence>
<dbReference type="InterPro" id="IPR018060">
    <property type="entry name" value="HTH_AraC"/>
</dbReference>
<dbReference type="Pfam" id="PF12625">
    <property type="entry name" value="Arabinose_bd"/>
    <property type="match status" value="1"/>
</dbReference>
<comment type="caution">
    <text evidence="3">The sequence shown here is derived from an EMBL/GenBank/DDBJ whole genome shotgun (WGS) entry which is preliminary data.</text>
</comment>
<dbReference type="PANTHER" id="PTHR47894">
    <property type="entry name" value="HTH-TYPE TRANSCRIPTIONAL REGULATOR GADX"/>
    <property type="match status" value="1"/>
</dbReference>
<keyword evidence="4" id="KW-1185">Reference proteome</keyword>